<proteinExistence type="predicted"/>
<feature type="domain" description="CxC6 like cysteine cluster associated with KDZ" evidence="1">
    <location>
        <begin position="65"/>
        <end position="149"/>
    </location>
</feature>
<dbReference type="RefSeq" id="XP_007404842.1">
    <property type="nucleotide sequence ID" value="XM_007404780.1"/>
</dbReference>
<name>F4R6G8_MELLP</name>
<keyword evidence="3" id="KW-1185">Reference proteome</keyword>
<evidence type="ECO:0000313" key="3">
    <source>
        <dbReference type="Proteomes" id="UP000001072"/>
    </source>
</evidence>
<organism evidence="3">
    <name type="scientific">Melampsora larici-populina (strain 98AG31 / pathotype 3-4-7)</name>
    <name type="common">Poplar leaf rust fungus</name>
    <dbReference type="NCBI Taxonomy" id="747676"/>
    <lineage>
        <taxon>Eukaryota</taxon>
        <taxon>Fungi</taxon>
        <taxon>Dikarya</taxon>
        <taxon>Basidiomycota</taxon>
        <taxon>Pucciniomycotina</taxon>
        <taxon>Pucciniomycetes</taxon>
        <taxon>Pucciniales</taxon>
        <taxon>Melampsoraceae</taxon>
        <taxon>Melampsora</taxon>
    </lineage>
</organism>
<dbReference type="InterPro" id="IPR040898">
    <property type="entry name" value="CxC6"/>
</dbReference>
<protein>
    <recommendedName>
        <fullName evidence="1">CxC6 like cysteine cluster associated with KDZ domain-containing protein</fullName>
    </recommendedName>
</protein>
<dbReference type="InParanoid" id="F4R6G8"/>
<sequence length="389" mass="43521">MQLSVPASGTDNVRFEEAIDSHLDRLDVEGTRFRDHYCSSCVRVKSGGVDPETGEELLIGIRAVVTNGLTIGHWRCSASTEQLTELVTASGNPPPEGPCTNRLENINDRFCAYHKKSLGNRCHVQPCRSDSLSDSKTCGDASHIEAWAKFTERVKSNFSLSAILNRPGSNLPSDPTVHLDAETGEFIDLEGVREADESNRAHEGARDGGQGKKLVTSRCRTHNDQLVVGCCGIILARKTFYHAESVSAVKHFLEDTFPQGMPEVVFYDNACRLTEHIYHGSGETQRFQGTVIPVDPFHHRSHAESDQFCKLFTDPKLFPDIQENGQWIFNASAAELTNIWYGGFASMCRNMHSLRYNFFLEEMVYLRNMWLTKKLSKRPGMEFLGIGNI</sequence>
<dbReference type="eggNOG" id="ENOG502S1HF">
    <property type="taxonomic scope" value="Eukaryota"/>
</dbReference>
<accession>F4R6G8</accession>
<dbReference type="GeneID" id="18931578"/>
<dbReference type="KEGG" id="mlr:MELLADRAFT_70606"/>
<dbReference type="AlphaFoldDB" id="F4R6G8"/>
<dbReference type="Proteomes" id="UP000001072">
    <property type="component" value="Unassembled WGS sequence"/>
</dbReference>
<dbReference type="VEuPathDB" id="FungiDB:MELLADRAFT_70606"/>
<dbReference type="STRING" id="747676.F4R6G8"/>
<dbReference type="OrthoDB" id="2505207at2759"/>
<evidence type="ECO:0000313" key="2">
    <source>
        <dbReference type="EMBL" id="EGG12467.1"/>
    </source>
</evidence>
<gene>
    <name evidence="2" type="ORF">MELLADRAFT_70606</name>
</gene>
<reference evidence="3" key="1">
    <citation type="journal article" date="2011" name="Proc. Natl. Acad. Sci. U.S.A.">
        <title>Obligate biotrophy features unraveled by the genomic analysis of rust fungi.</title>
        <authorList>
            <person name="Duplessis S."/>
            <person name="Cuomo C.A."/>
            <person name="Lin Y.-C."/>
            <person name="Aerts A."/>
            <person name="Tisserant E."/>
            <person name="Veneault-Fourrey C."/>
            <person name="Joly D.L."/>
            <person name="Hacquard S."/>
            <person name="Amselem J."/>
            <person name="Cantarel B.L."/>
            <person name="Chiu R."/>
            <person name="Coutinho P.M."/>
            <person name="Feau N."/>
            <person name="Field M."/>
            <person name="Frey P."/>
            <person name="Gelhaye E."/>
            <person name="Goldberg J."/>
            <person name="Grabherr M.G."/>
            <person name="Kodira C.D."/>
            <person name="Kohler A."/>
            <person name="Kuees U."/>
            <person name="Lindquist E.A."/>
            <person name="Lucas S.M."/>
            <person name="Mago R."/>
            <person name="Mauceli E."/>
            <person name="Morin E."/>
            <person name="Murat C."/>
            <person name="Pangilinan J.L."/>
            <person name="Park R."/>
            <person name="Pearson M."/>
            <person name="Quesneville H."/>
            <person name="Rouhier N."/>
            <person name="Sakthikumar S."/>
            <person name="Salamov A.A."/>
            <person name="Schmutz J."/>
            <person name="Selles B."/>
            <person name="Shapiro H."/>
            <person name="Tanguay P."/>
            <person name="Tuskan G.A."/>
            <person name="Henrissat B."/>
            <person name="Van de Peer Y."/>
            <person name="Rouze P."/>
            <person name="Ellis J.G."/>
            <person name="Dodds P.N."/>
            <person name="Schein J.E."/>
            <person name="Zhong S."/>
            <person name="Hamelin R.C."/>
            <person name="Grigoriev I.V."/>
            <person name="Szabo L.J."/>
            <person name="Martin F."/>
        </authorList>
    </citation>
    <scope>NUCLEOTIDE SEQUENCE [LARGE SCALE GENOMIC DNA]</scope>
    <source>
        <strain evidence="3">98AG31 / pathotype 3-4-7</strain>
    </source>
</reference>
<dbReference type="HOGENOM" id="CLU_004966_1_0_1"/>
<dbReference type="EMBL" id="GL883091">
    <property type="protein sequence ID" value="EGG12467.1"/>
    <property type="molecule type" value="Genomic_DNA"/>
</dbReference>
<dbReference type="Pfam" id="PF18721">
    <property type="entry name" value="CxC6"/>
    <property type="match status" value="1"/>
</dbReference>
<evidence type="ECO:0000259" key="1">
    <source>
        <dbReference type="Pfam" id="PF18721"/>
    </source>
</evidence>